<feature type="non-terminal residue" evidence="2">
    <location>
        <position position="1"/>
    </location>
</feature>
<dbReference type="EMBL" id="CAJNOK010017902">
    <property type="protein sequence ID" value="CAF1272491.1"/>
    <property type="molecule type" value="Genomic_DNA"/>
</dbReference>
<dbReference type="Proteomes" id="UP000677228">
    <property type="component" value="Unassembled WGS sequence"/>
</dbReference>
<evidence type="ECO:0000313" key="2">
    <source>
        <dbReference type="EMBL" id="CAF1272491.1"/>
    </source>
</evidence>
<dbReference type="Pfam" id="PF14214">
    <property type="entry name" value="Helitron_like_N"/>
    <property type="match status" value="1"/>
</dbReference>
<evidence type="ECO:0000313" key="4">
    <source>
        <dbReference type="Proteomes" id="UP000677228"/>
    </source>
</evidence>
<evidence type="ECO:0000313" key="3">
    <source>
        <dbReference type="EMBL" id="CAF4077861.1"/>
    </source>
</evidence>
<accession>A0A8S2EYI5</accession>
<name>A0A8S2EYI5_9BILA</name>
<sequence>SKYEDLKLKYSTTIIHFYNQLTNFKISIRAEVDHLEQILADDLPSAYERATIVAKFFNKLITTLLNTLINPKRPTIEVLGRIKGYVGTVKGQGRGLLHLHMLIWLAQKYTPANLKRKIQDIAFRQSLLDYLADIIKEDLGEFSALNYDDMLDYDYY</sequence>
<proteinExistence type="predicted"/>
<evidence type="ECO:0000259" key="1">
    <source>
        <dbReference type="Pfam" id="PF14214"/>
    </source>
</evidence>
<protein>
    <recommendedName>
        <fullName evidence="1">Helitron helicase-like domain-containing protein</fullName>
    </recommendedName>
</protein>
<reference evidence="2" key="1">
    <citation type="submission" date="2021-02" db="EMBL/GenBank/DDBJ databases">
        <authorList>
            <person name="Nowell W R."/>
        </authorList>
    </citation>
    <scope>NUCLEOTIDE SEQUENCE</scope>
</reference>
<comment type="caution">
    <text evidence="2">The sequence shown here is derived from an EMBL/GenBank/DDBJ whole genome shotgun (WGS) entry which is preliminary data.</text>
</comment>
<organism evidence="2 4">
    <name type="scientific">Didymodactylos carnosus</name>
    <dbReference type="NCBI Taxonomy" id="1234261"/>
    <lineage>
        <taxon>Eukaryota</taxon>
        <taxon>Metazoa</taxon>
        <taxon>Spiralia</taxon>
        <taxon>Gnathifera</taxon>
        <taxon>Rotifera</taxon>
        <taxon>Eurotatoria</taxon>
        <taxon>Bdelloidea</taxon>
        <taxon>Philodinida</taxon>
        <taxon>Philodinidae</taxon>
        <taxon>Didymodactylos</taxon>
    </lineage>
</organism>
<dbReference type="EMBL" id="CAJOBA010039463">
    <property type="protein sequence ID" value="CAF4077861.1"/>
    <property type="molecule type" value="Genomic_DNA"/>
</dbReference>
<dbReference type="AlphaFoldDB" id="A0A8S2EYI5"/>
<dbReference type="InterPro" id="IPR025476">
    <property type="entry name" value="Helitron_helicase-like"/>
</dbReference>
<gene>
    <name evidence="2" type="ORF">OVA965_LOCUS27252</name>
    <name evidence="3" type="ORF">TMI583_LOCUS27997</name>
</gene>
<feature type="domain" description="Helitron helicase-like" evidence="1">
    <location>
        <begin position="37"/>
        <end position="103"/>
    </location>
</feature>
<dbReference type="Proteomes" id="UP000682733">
    <property type="component" value="Unassembled WGS sequence"/>
</dbReference>